<name>A0A4S8IZ44_MUSBA</name>
<gene>
    <name evidence="3" type="ORF">C4D60_Mb10t22760</name>
</gene>
<dbReference type="EMBL" id="PYDT01000008">
    <property type="protein sequence ID" value="THU54221.1"/>
    <property type="molecule type" value="Genomic_DNA"/>
</dbReference>
<comment type="similarity">
    <text evidence="1">Belongs to the short-chain dehydrogenases/reductases (SDR) family.</text>
</comment>
<comment type="caution">
    <text evidence="3">The sequence shown here is derived from an EMBL/GenBank/DDBJ whole genome shotgun (WGS) entry which is preliminary data.</text>
</comment>
<keyword evidence="4" id="KW-1185">Reference proteome</keyword>
<evidence type="ECO:0000313" key="3">
    <source>
        <dbReference type="EMBL" id="THU54221.1"/>
    </source>
</evidence>
<dbReference type="PANTHER" id="PTHR43899:SF13">
    <property type="entry name" value="RH59310P"/>
    <property type="match status" value="1"/>
</dbReference>
<sequence length="154" mass="17659">MDSRMNIRADLADHVCSLPILRADDISPETSRGRASRDSDSRVTGIRIMAYIDQLSRSLFVEYQRMGIDVQCQIPFYVATKMVSTKQSSTFVPSPDEYAKAAVDWIGYGPRCTPYWSHSLQWCFTCFIPDFVLDLWRLHVGITNRNQAVRSIEE</sequence>
<evidence type="ECO:0000256" key="2">
    <source>
        <dbReference type="ARBA" id="ARBA00023002"/>
    </source>
</evidence>
<dbReference type="GO" id="GO:0005783">
    <property type="term" value="C:endoplasmic reticulum"/>
    <property type="evidence" value="ECO:0007669"/>
    <property type="project" value="TreeGrafter"/>
</dbReference>
<protein>
    <submittedName>
        <fullName evidence="3">Uncharacterized protein</fullName>
    </submittedName>
</protein>
<keyword evidence="2" id="KW-0560">Oxidoreductase</keyword>
<dbReference type="AlphaFoldDB" id="A0A4S8IZ44"/>
<organism evidence="3 4">
    <name type="scientific">Musa balbisiana</name>
    <name type="common">Banana</name>
    <dbReference type="NCBI Taxonomy" id="52838"/>
    <lineage>
        <taxon>Eukaryota</taxon>
        <taxon>Viridiplantae</taxon>
        <taxon>Streptophyta</taxon>
        <taxon>Embryophyta</taxon>
        <taxon>Tracheophyta</taxon>
        <taxon>Spermatophyta</taxon>
        <taxon>Magnoliopsida</taxon>
        <taxon>Liliopsida</taxon>
        <taxon>Zingiberales</taxon>
        <taxon>Musaceae</taxon>
        <taxon>Musa</taxon>
    </lineage>
</organism>
<proteinExistence type="inferred from homology"/>
<accession>A0A4S8IZ44</accession>
<dbReference type="SUPFAM" id="SSF51735">
    <property type="entry name" value="NAD(P)-binding Rossmann-fold domains"/>
    <property type="match status" value="1"/>
</dbReference>
<dbReference type="PANTHER" id="PTHR43899">
    <property type="entry name" value="RH59310P"/>
    <property type="match status" value="1"/>
</dbReference>
<dbReference type="Proteomes" id="UP000317650">
    <property type="component" value="Chromosome 10"/>
</dbReference>
<dbReference type="InterPro" id="IPR051019">
    <property type="entry name" value="VLCFA-Steroid_DH"/>
</dbReference>
<reference evidence="3 4" key="1">
    <citation type="journal article" date="2019" name="Nat. Plants">
        <title>Genome sequencing of Musa balbisiana reveals subgenome evolution and function divergence in polyploid bananas.</title>
        <authorList>
            <person name="Yao X."/>
        </authorList>
    </citation>
    <scope>NUCLEOTIDE SEQUENCE [LARGE SCALE GENOMIC DNA]</scope>
    <source>
        <strain evidence="4">cv. DH-PKW</strain>
        <tissue evidence="3">Leaves</tissue>
    </source>
</reference>
<dbReference type="InterPro" id="IPR036291">
    <property type="entry name" value="NAD(P)-bd_dom_sf"/>
</dbReference>
<evidence type="ECO:0000313" key="4">
    <source>
        <dbReference type="Proteomes" id="UP000317650"/>
    </source>
</evidence>
<dbReference type="GO" id="GO:0045703">
    <property type="term" value="F:ketoreductase activity"/>
    <property type="evidence" value="ECO:0007669"/>
    <property type="project" value="TreeGrafter"/>
</dbReference>
<dbReference type="STRING" id="52838.A0A4S8IZ44"/>
<evidence type="ECO:0000256" key="1">
    <source>
        <dbReference type="ARBA" id="ARBA00006484"/>
    </source>
</evidence>